<dbReference type="Pfam" id="PF00015">
    <property type="entry name" value="MCPsignal"/>
    <property type="match status" value="1"/>
</dbReference>
<dbReference type="FunFam" id="1.10.287.950:FF:000001">
    <property type="entry name" value="Methyl-accepting chemotaxis sensory transducer"/>
    <property type="match status" value="1"/>
</dbReference>
<dbReference type="Proteomes" id="UP000824988">
    <property type="component" value="Chromosome"/>
</dbReference>
<dbReference type="EMBL" id="AP019782">
    <property type="protein sequence ID" value="BBL71950.1"/>
    <property type="molecule type" value="Genomic_DNA"/>
</dbReference>
<dbReference type="InterPro" id="IPR004089">
    <property type="entry name" value="MCPsignal_dom"/>
</dbReference>
<dbReference type="PANTHER" id="PTHR32089">
    <property type="entry name" value="METHYL-ACCEPTING CHEMOTAXIS PROTEIN MCPB"/>
    <property type="match status" value="1"/>
</dbReference>
<organism evidence="8 9">
    <name type="scientific">Methylogaea oryzae</name>
    <dbReference type="NCBI Taxonomy" id="1295382"/>
    <lineage>
        <taxon>Bacteria</taxon>
        <taxon>Pseudomonadati</taxon>
        <taxon>Pseudomonadota</taxon>
        <taxon>Gammaproteobacteria</taxon>
        <taxon>Methylococcales</taxon>
        <taxon>Methylococcaceae</taxon>
        <taxon>Methylogaea</taxon>
    </lineage>
</organism>
<evidence type="ECO:0000256" key="1">
    <source>
        <dbReference type="ARBA" id="ARBA00004370"/>
    </source>
</evidence>
<accession>A0A8D4VTC9</accession>
<comment type="similarity">
    <text evidence="3">Belongs to the methyl-accepting chemotaxis (MCP) protein family.</text>
</comment>
<dbReference type="Pfam" id="PF00672">
    <property type="entry name" value="HAMP"/>
    <property type="match status" value="1"/>
</dbReference>
<reference evidence="8" key="1">
    <citation type="submission" date="2019-06" db="EMBL/GenBank/DDBJ databases">
        <title>Complete genome sequence of Methylogaea oryzae strain JCM16910.</title>
        <authorList>
            <person name="Asakawa S."/>
        </authorList>
    </citation>
    <scope>NUCLEOTIDE SEQUENCE</scope>
    <source>
        <strain evidence="8">E10</strain>
    </source>
</reference>
<protein>
    <submittedName>
        <fullName evidence="8">Methyl-accepting chemotaxis protein</fullName>
    </submittedName>
</protein>
<dbReference type="GO" id="GO:0016020">
    <property type="term" value="C:membrane"/>
    <property type="evidence" value="ECO:0007669"/>
    <property type="project" value="UniProtKB-SubCell"/>
</dbReference>
<feature type="domain" description="Methyl-accepting transducer" evidence="6">
    <location>
        <begin position="263"/>
        <end position="499"/>
    </location>
</feature>
<name>A0A8D4VTC9_9GAMM</name>
<sequence length="535" mass="56698">MQNGLSIQIKILASIITISLASLVCVTWQSASSEKDVVSRLVEQRVLDTARAYFDGLNTMMLTGAMGQSGVLRDKTLAHPGITDVRLIRGKAIADAHGAGAPWQSVADDLDRRALAGEAMTIRGNDARGRTITVLEPIRATADFRGTNCLGCHNVKENTVLGAVRVTYSLAALDEEIHSKILATAGINLVLLALGMTLIAWLMRRIVVTPLVRMSETMRAIEKNADLAQRLDADSGDEIGVLAAAFNGMLANFSLSLVKVAEAAGELNREIGKISTVAGQTTAAALEQRAETSAVIHAIGELEATVNDVRSGADNAAAASVEADGAASEGAKAIKEAIDGIYGLVGDIENASEVIKQLDDKSKGVSSVLDVIRGIAEQTNLLALNAAIEAARAGEYGRGFAVVADEVRTLATRSHESTEEIKKIVDQLQVEARKAVAVMARAKEIAEQRSEQVRSTDQVLVLIADRVADIRRLNAQMAGAADEQSAVAQHVNQSIGNISQLAERTAMDAEQTNAFIGNLVGLAQGLERLVGRFKR</sequence>
<evidence type="ECO:0000313" key="9">
    <source>
        <dbReference type="Proteomes" id="UP000824988"/>
    </source>
</evidence>
<keyword evidence="9" id="KW-1185">Reference proteome</keyword>
<dbReference type="KEGG" id="moz:MoryE10_25560"/>
<keyword evidence="5" id="KW-1133">Transmembrane helix</keyword>
<dbReference type="RefSeq" id="WP_221047279.1">
    <property type="nucleotide sequence ID" value="NZ_AP019782.1"/>
</dbReference>
<evidence type="ECO:0000256" key="3">
    <source>
        <dbReference type="ARBA" id="ARBA00029447"/>
    </source>
</evidence>
<evidence type="ECO:0000259" key="6">
    <source>
        <dbReference type="PROSITE" id="PS50111"/>
    </source>
</evidence>
<keyword evidence="5" id="KW-0472">Membrane</keyword>
<dbReference type="GO" id="GO:0007165">
    <property type="term" value="P:signal transduction"/>
    <property type="evidence" value="ECO:0007669"/>
    <property type="project" value="UniProtKB-KW"/>
</dbReference>
<proteinExistence type="inferred from homology"/>
<dbReference type="GO" id="GO:0006935">
    <property type="term" value="P:chemotaxis"/>
    <property type="evidence" value="ECO:0007669"/>
    <property type="project" value="UniProtKB-ARBA"/>
</dbReference>
<dbReference type="PROSITE" id="PS50885">
    <property type="entry name" value="HAMP"/>
    <property type="match status" value="1"/>
</dbReference>
<feature type="transmembrane region" description="Helical" evidence="5">
    <location>
        <begin position="12"/>
        <end position="31"/>
    </location>
</feature>
<dbReference type="CDD" id="cd11386">
    <property type="entry name" value="MCP_signal"/>
    <property type="match status" value="1"/>
</dbReference>
<dbReference type="PROSITE" id="PS50111">
    <property type="entry name" value="CHEMOTAXIS_TRANSDUC_2"/>
    <property type="match status" value="1"/>
</dbReference>
<comment type="subcellular location">
    <subcellularLocation>
        <location evidence="1">Membrane</location>
    </subcellularLocation>
</comment>
<dbReference type="PANTHER" id="PTHR32089:SF120">
    <property type="entry name" value="METHYL-ACCEPTING CHEMOTAXIS PROTEIN TLPQ"/>
    <property type="match status" value="1"/>
</dbReference>
<dbReference type="InterPro" id="IPR003660">
    <property type="entry name" value="HAMP_dom"/>
</dbReference>
<evidence type="ECO:0000313" key="8">
    <source>
        <dbReference type="EMBL" id="BBL71950.1"/>
    </source>
</evidence>
<evidence type="ECO:0000259" key="7">
    <source>
        <dbReference type="PROSITE" id="PS50885"/>
    </source>
</evidence>
<dbReference type="SMART" id="SM00283">
    <property type="entry name" value="MA"/>
    <property type="match status" value="1"/>
</dbReference>
<evidence type="ECO:0000256" key="5">
    <source>
        <dbReference type="SAM" id="Phobius"/>
    </source>
</evidence>
<keyword evidence="5" id="KW-0812">Transmembrane</keyword>
<evidence type="ECO:0000256" key="4">
    <source>
        <dbReference type="PROSITE-ProRule" id="PRU00284"/>
    </source>
</evidence>
<dbReference type="CDD" id="cd06225">
    <property type="entry name" value="HAMP"/>
    <property type="match status" value="1"/>
</dbReference>
<evidence type="ECO:0000256" key="2">
    <source>
        <dbReference type="ARBA" id="ARBA00023224"/>
    </source>
</evidence>
<dbReference type="AlphaFoldDB" id="A0A8D4VTC9"/>
<feature type="transmembrane region" description="Helical" evidence="5">
    <location>
        <begin position="181"/>
        <end position="203"/>
    </location>
</feature>
<feature type="domain" description="HAMP" evidence="7">
    <location>
        <begin position="205"/>
        <end position="258"/>
    </location>
</feature>
<dbReference type="SMART" id="SM00304">
    <property type="entry name" value="HAMP"/>
    <property type="match status" value="2"/>
</dbReference>
<keyword evidence="2 4" id="KW-0807">Transducer</keyword>
<gene>
    <name evidence="8" type="ORF">MoryE10_25560</name>
</gene>